<gene>
    <name evidence="2" type="ORF">PHLGIDRAFT_126854</name>
</gene>
<accession>A0A0C3NTP3</accession>
<evidence type="ECO:0000313" key="2">
    <source>
        <dbReference type="EMBL" id="KIP08654.1"/>
    </source>
</evidence>
<proteinExistence type="predicted"/>
<dbReference type="OrthoDB" id="3362336at2759"/>
<dbReference type="AlphaFoldDB" id="A0A0C3NTP3"/>
<dbReference type="Proteomes" id="UP000053257">
    <property type="component" value="Unassembled WGS sequence"/>
</dbReference>
<protein>
    <submittedName>
        <fullName evidence="2">Uncharacterized protein</fullName>
    </submittedName>
</protein>
<evidence type="ECO:0000256" key="1">
    <source>
        <dbReference type="SAM" id="MobiDB-lite"/>
    </source>
</evidence>
<feature type="region of interest" description="Disordered" evidence="1">
    <location>
        <begin position="317"/>
        <end position="397"/>
    </location>
</feature>
<organism evidence="2 3">
    <name type="scientific">Phlebiopsis gigantea (strain 11061_1 CR5-6)</name>
    <name type="common">White-rot fungus</name>
    <name type="synonym">Peniophora gigantea</name>
    <dbReference type="NCBI Taxonomy" id="745531"/>
    <lineage>
        <taxon>Eukaryota</taxon>
        <taxon>Fungi</taxon>
        <taxon>Dikarya</taxon>
        <taxon>Basidiomycota</taxon>
        <taxon>Agaricomycotina</taxon>
        <taxon>Agaricomycetes</taxon>
        <taxon>Polyporales</taxon>
        <taxon>Phanerochaetaceae</taxon>
        <taxon>Phlebiopsis</taxon>
    </lineage>
</organism>
<dbReference type="HOGENOM" id="CLU_797212_0_0_1"/>
<feature type="compositionally biased region" description="Acidic residues" evidence="1">
    <location>
        <begin position="321"/>
        <end position="338"/>
    </location>
</feature>
<sequence>MLSQVARSGKTNATRRGTQRTLSTSVGQPRGSGQLPIVNVQHNRPMRWRFEKDENRATLWIRPWDGIRSMPEGLAVLRAIERKYGKLKHFMFLRDPQCRDMYQPFFYAELESMVDLEQIPEGRQAIQLEVPIFERPPPGGIGLEHIDGLLTPEEKVDDYATTPSLVERVAEQVSTEGTAADAPPPTTRVIDVQIERSSRKQSLRSGPNFSLSEERQLQVSKSIVQWGGFYSPPAPPQQLSEEDILLGAKLPSSKPLPEPSRRHMELYLKKWQPRVQHLLSKPKLEAEEGVEEDRTVATATDVPRTIAVEHLLQQDMHEESPVEAEAEAAEVELPLEPEPEQHRSSKRRERLLALARQNARTPLPDSVRILTTEEEAQRRAELAQQKEEEKRAKESVRDRLWKLIGGGGGSWL</sequence>
<reference evidence="2 3" key="1">
    <citation type="journal article" date="2014" name="PLoS Genet.">
        <title>Analysis of the Phlebiopsis gigantea genome, transcriptome and secretome provides insight into its pioneer colonization strategies of wood.</title>
        <authorList>
            <person name="Hori C."/>
            <person name="Ishida T."/>
            <person name="Igarashi K."/>
            <person name="Samejima M."/>
            <person name="Suzuki H."/>
            <person name="Master E."/>
            <person name="Ferreira P."/>
            <person name="Ruiz-Duenas F.J."/>
            <person name="Held B."/>
            <person name="Canessa P."/>
            <person name="Larrondo L.F."/>
            <person name="Schmoll M."/>
            <person name="Druzhinina I.S."/>
            <person name="Kubicek C.P."/>
            <person name="Gaskell J.A."/>
            <person name="Kersten P."/>
            <person name="St John F."/>
            <person name="Glasner J."/>
            <person name="Sabat G."/>
            <person name="Splinter BonDurant S."/>
            <person name="Syed K."/>
            <person name="Yadav J."/>
            <person name="Mgbeahuruike A.C."/>
            <person name="Kovalchuk A."/>
            <person name="Asiegbu F.O."/>
            <person name="Lackner G."/>
            <person name="Hoffmeister D."/>
            <person name="Rencoret J."/>
            <person name="Gutierrez A."/>
            <person name="Sun H."/>
            <person name="Lindquist E."/>
            <person name="Barry K."/>
            <person name="Riley R."/>
            <person name="Grigoriev I.V."/>
            <person name="Henrissat B."/>
            <person name="Kues U."/>
            <person name="Berka R.M."/>
            <person name="Martinez A.T."/>
            <person name="Covert S.F."/>
            <person name="Blanchette R.A."/>
            <person name="Cullen D."/>
        </authorList>
    </citation>
    <scope>NUCLEOTIDE SEQUENCE [LARGE SCALE GENOMIC DNA]</scope>
    <source>
        <strain evidence="2 3">11061_1 CR5-6</strain>
    </source>
</reference>
<name>A0A0C3NTP3_PHLG1</name>
<feature type="compositionally biased region" description="Polar residues" evidence="1">
    <location>
        <begin position="1"/>
        <end position="27"/>
    </location>
</feature>
<feature type="region of interest" description="Disordered" evidence="1">
    <location>
        <begin position="1"/>
        <end position="35"/>
    </location>
</feature>
<evidence type="ECO:0000313" key="3">
    <source>
        <dbReference type="Proteomes" id="UP000053257"/>
    </source>
</evidence>
<dbReference type="EMBL" id="KN840476">
    <property type="protein sequence ID" value="KIP08654.1"/>
    <property type="molecule type" value="Genomic_DNA"/>
</dbReference>
<keyword evidence="3" id="KW-1185">Reference proteome</keyword>
<feature type="compositionally biased region" description="Basic and acidic residues" evidence="1">
    <location>
        <begin position="375"/>
        <end position="397"/>
    </location>
</feature>